<name>A0AAE0SCX5_9BIVA</name>
<gene>
    <name evidence="1" type="ORF">CHS0354_043074</name>
</gene>
<dbReference type="EMBL" id="JAEAOA010002360">
    <property type="protein sequence ID" value="KAK3589614.1"/>
    <property type="molecule type" value="Genomic_DNA"/>
</dbReference>
<organism evidence="1 2">
    <name type="scientific">Potamilus streckersoni</name>
    <dbReference type="NCBI Taxonomy" id="2493646"/>
    <lineage>
        <taxon>Eukaryota</taxon>
        <taxon>Metazoa</taxon>
        <taxon>Spiralia</taxon>
        <taxon>Lophotrochozoa</taxon>
        <taxon>Mollusca</taxon>
        <taxon>Bivalvia</taxon>
        <taxon>Autobranchia</taxon>
        <taxon>Heteroconchia</taxon>
        <taxon>Palaeoheterodonta</taxon>
        <taxon>Unionida</taxon>
        <taxon>Unionoidea</taxon>
        <taxon>Unionidae</taxon>
        <taxon>Ambleminae</taxon>
        <taxon>Lampsilini</taxon>
        <taxon>Potamilus</taxon>
    </lineage>
</organism>
<accession>A0AAE0SCX5</accession>
<reference evidence="1" key="1">
    <citation type="journal article" date="2021" name="Genome Biol. Evol.">
        <title>A High-Quality Reference Genome for a Parasitic Bivalve with Doubly Uniparental Inheritance (Bivalvia: Unionida).</title>
        <authorList>
            <person name="Smith C.H."/>
        </authorList>
    </citation>
    <scope>NUCLEOTIDE SEQUENCE</scope>
    <source>
        <strain evidence="1">CHS0354</strain>
    </source>
</reference>
<evidence type="ECO:0000313" key="1">
    <source>
        <dbReference type="EMBL" id="KAK3589614.1"/>
    </source>
</evidence>
<sequence length="74" mass="8742">MEYVYSLRRRIATTSELKRHRPMVDNFTDEQLLVDLPRDELRHVSIFLLQSKGEFTPYGFVGLVCTSLHLLLIY</sequence>
<reference evidence="1" key="2">
    <citation type="journal article" date="2021" name="Genome Biol. Evol.">
        <title>Developing a high-quality reference genome for a parasitic bivalve with doubly uniparental inheritance (Bivalvia: Unionida).</title>
        <authorList>
            <person name="Smith C.H."/>
        </authorList>
    </citation>
    <scope>NUCLEOTIDE SEQUENCE</scope>
    <source>
        <strain evidence="1">CHS0354</strain>
        <tissue evidence="1">Mantle</tissue>
    </source>
</reference>
<comment type="caution">
    <text evidence="1">The sequence shown here is derived from an EMBL/GenBank/DDBJ whole genome shotgun (WGS) entry which is preliminary data.</text>
</comment>
<evidence type="ECO:0000313" key="2">
    <source>
        <dbReference type="Proteomes" id="UP001195483"/>
    </source>
</evidence>
<dbReference type="AlphaFoldDB" id="A0AAE0SCX5"/>
<dbReference type="Proteomes" id="UP001195483">
    <property type="component" value="Unassembled WGS sequence"/>
</dbReference>
<protein>
    <submittedName>
        <fullName evidence="1">Uncharacterized protein</fullName>
    </submittedName>
</protein>
<proteinExistence type="predicted"/>
<keyword evidence="2" id="KW-1185">Reference proteome</keyword>
<reference evidence="1" key="3">
    <citation type="submission" date="2023-05" db="EMBL/GenBank/DDBJ databases">
        <authorList>
            <person name="Smith C.H."/>
        </authorList>
    </citation>
    <scope>NUCLEOTIDE SEQUENCE</scope>
    <source>
        <strain evidence="1">CHS0354</strain>
        <tissue evidence="1">Mantle</tissue>
    </source>
</reference>